<dbReference type="Gramene" id="mRNA:HanXRQr2_Chr17g0790581">
    <property type="protein sequence ID" value="mRNA:HanXRQr2_Chr17g0790581"/>
    <property type="gene ID" value="HanXRQr2_Chr17g0790581"/>
</dbReference>
<dbReference type="EMBL" id="MNCJ02000332">
    <property type="protein sequence ID" value="KAF5754387.1"/>
    <property type="molecule type" value="Genomic_DNA"/>
</dbReference>
<dbReference type="AlphaFoldDB" id="A0A251RMB9"/>
<dbReference type="EMBL" id="CM007906">
    <property type="protein sequence ID" value="OTF85613.1"/>
    <property type="molecule type" value="Genomic_DNA"/>
</dbReference>
<name>A0A251RMB9_HELAN</name>
<accession>A0A251RMB9</accession>
<reference evidence="3" key="2">
    <citation type="submission" date="2017-02" db="EMBL/GenBank/DDBJ databases">
        <title>Sunflower complete genome.</title>
        <authorList>
            <person name="Langlade N."/>
            <person name="Munos S."/>
        </authorList>
    </citation>
    <scope>NUCLEOTIDE SEQUENCE [LARGE SCALE GENOMIC DNA]</scope>
    <source>
        <tissue evidence="3">Leaves</tissue>
    </source>
</reference>
<dbReference type="InParanoid" id="A0A251RMB9"/>
<evidence type="ECO:0000313" key="4">
    <source>
        <dbReference type="Proteomes" id="UP000215914"/>
    </source>
</evidence>
<evidence type="ECO:0000256" key="1">
    <source>
        <dbReference type="SAM" id="MobiDB-lite"/>
    </source>
</evidence>
<evidence type="ECO:0000313" key="3">
    <source>
        <dbReference type="EMBL" id="OTF85613.1"/>
    </source>
</evidence>
<organism evidence="3 4">
    <name type="scientific">Helianthus annuus</name>
    <name type="common">Common sunflower</name>
    <dbReference type="NCBI Taxonomy" id="4232"/>
    <lineage>
        <taxon>Eukaryota</taxon>
        <taxon>Viridiplantae</taxon>
        <taxon>Streptophyta</taxon>
        <taxon>Embryophyta</taxon>
        <taxon>Tracheophyta</taxon>
        <taxon>Spermatophyta</taxon>
        <taxon>Magnoliopsida</taxon>
        <taxon>eudicotyledons</taxon>
        <taxon>Gunneridae</taxon>
        <taxon>Pentapetalae</taxon>
        <taxon>asterids</taxon>
        <taxon>campanulids</taxon>
        <taxon>Asterales</taxon>
        <taxon>Asteraceae</taxon>
        <taxon>Asteroideae</taxon>
        <taxon>Heliantheae alliance</taxon>
        <taxon>Heliantheae</taxon>
        <taxon>Helianthus</taxon>
    </lineage>
</organism>
<proteinExistence type="predicted"/>
<reference evidence="2 4" key="1">
    <citation type="journal article" date="2017" name="Nature">
        <title>The sunflower genome provides insights into oil metabolism, flowering and Asterid evolution.</title>
        <authorList>
            <person name="Badouin H."/>
            <person name="Gouzy J."/>
            <person name="Grassa C.J."/>
            <person name="Murat F."/>
            <person name="Staton S.E."/>
            <person name="Cottret L."/>
            <person name="Lelandais-Briere C."/>
            <person name="Owens G.L."/>
            <person name="Carrere S."/>
            <person name="Mayjonade B."/>
            <person name="Legrand L."/>
            <person name="Gill N."/>
            <person name="Kane N.C."/>
            <person name="Bowers J.E."/>
            <person name="Hubner S."/>
            <person name="Bellec A."/>
            <person name="Berard A."/>
            <person name="Berges H."/>
            <person name="Blanchet N."/>
            <person name="Boniface M.C."/>
            <person name="Brunel D."/>
            <person name="Catrice O."/>
            <person name="Chaidir N."/>
            <person name="Claudel C."/>
            <person name="Donnadieu C."/>
            <person name="Faraut T."/>
            <person name="Fievet G."/>
            <person name="Helmstetter N."/>
            <person name="King M."/>
            <person name="Knapp S.J."/>
            <person name="Lai Z."/>
            <person name="Le Paslier M.C."/>
            <person name="Lippi Y."/>
            <person name="Lorenzon L."/>
            <person name="Mandel J.R."/>
            <person name="Marage G."/>
            <person name="Marchand G."/>
            <person name="Marquand E."/>
            <person name="Bret-Mestries E."/>
            <person name="Morien E."/>
            <person name="Nambeesan S."/>
            <person name="Nguyen T."/>
            <person name="Pegot-Espagnet P."/>
            <person name="Pouilly N."/>
            <person name="Raftis F."/>
            <person name="Sallet E."/>
            <person name="Schiex T."/>
            <person name="Thomas J."/>
            <person name="Vandecasteele C."/>
            <person name="Vares D."/>
            <person name="Vear F."/>
            <person name="Vautrin S."/>
            <person name="Crespi M."/>
            <person name="Mangin B."/>
            <person name="Burke J.M."/>
            <person name="Salse J."/>
            <person name="Munos S."/>
            <person name="Vincourt P."/>
            <person name="Rieseberg L.H."/>
            <person name="Langlade N.B."/>
        </authorList>
    </citation>
    <scope>NUCLEOTIDE SEQUENCE [LARGE SCALE GENOMIC DNA]</scope>
    <source>
        <strain evidence="4">cv. SF193</strain>
        <tissue evidence="2">Leaves</tissue>
    </source>
</reference>
<gene>
    <name evidence="3" type="ORF">HannXRQ_Chr17g0541791</name>
    <name evidence="2" type="ORF">HanXRQr2_Chr17g0790581</name>
</gene>
<evidence type="ECO:0000313" key="2">
    <source>
        <dbReference type="EMBL" id="KAF5754387.1"/>
    </source>
</evidence>
<feature type="region of interest" description="Disordered" evidence="1">
    <location>
        <begin position="1"/>
        <end position="38"/>
    </location>
</feature>
<dbReference type="Proteomes" id="UP000215914">
    <property type="component" value="Chromosome 17"/>
</dbReference>
<feature type="compositionally biased region" description="Basic and acidic residues" evidence="1">
    <location>
        <begin position="1"/>
        <end position="12"/>
    </location>
</feature>
<sequence>MHELGMVEERSGIKPSKGNRSARLRVEERSGIKPSKGNRSARLRDFVVNLTLDNGELGSNTPHCPFMRFRFKSSL</sequence>
<reference evidence="2" key="3">
    <citation type="submission" date="2020-06" db="EMBL/GenBank/DDBJ databases">
        <title>Helianthus annuus Genome sequencing and assembly Release 2.</title>
        <authorList>
            <person name="Gouzy J."/>
            <person name="Langlade N."/>
            <person name="Munos S."/>
        </authorList>
    </citation>
    <scope>NUCLEOTIDE SEQUENCE</scope>
    <source>
        <tissue evidence="2">Leaves</tissue>
    </source>
</reference>
<protein>
    <submittedName>
        <fullName evidence="3">Uncharacterized protein</fullName>
    </submittedName>
</protein>
<keyword evidence="4" id="KW-1185">Reference proteome</keyword>